<evidence type="ECO:0000313" key="1">
    <source>
        <dbReference type="EMBL" id="CAD9710574.1"/>
    </source>
</evidence>
<accession>A0A7S2SWB6</accession>
<dbReference type="GO" id="GO:0009737">
    <property type="term" value="P:response to abscisic acid"/>
    <property type="evidence" value="ECO:0007669"/>
    <property type="project" value="InterPro"/>
</dbReference>
<protein>
    <recommendedName>
        <fullName evidence="2">Glycosyltransferase family 92 protein</fullName>
    </recommendedName>
</protein>
<dbReference type="InterPro" id="IPR044224">
    <property type="entry name" value="KOBITO1-like"/>
</dbReference>
<dbReference type="PANTHER" id="PTHR46701:SF7">
    <property type="entry name" value="GLYCOSYLTRANSFERASE-LIKE KOBITO 1"/>
    <property type="match status" value="1"/>
</dbReference>
<evidence type="ECO:0008006" key="2">
    <source>
        <dbReference type="Google" id="ProtNLM"/>
    </source>
</evidence>
<dbReference type="EMBL" id="HBHJ01032558">
    <property type="protein sequence ID" value="CAD9710574.1"/>
    <property type="molecule type" value="Transcribed_RNA"/>
</dbReference>
<proteinExistence type="predicted"/>
<organism evidence="1">
    <name type="scientific">Rhizochromulina marina</name>
    <dbReference type="NCBI Taxonomy" id="1034831"/>
    <lineage>
        <taxon>Eukaryota</taxon>
        <taxon>Sar</taxon>
        <taxon>Stramenopiles</taxon>
        <taxon>Ochrophyta</taxon>
        <taxon>Dictyochophyceae</taxon>
        <taxon>Rhizochromulinales</taxon>
        <taxon>Rhizochromulina</taxon>
    </lineage>
</organism>
<gene>
    <name evidence="1" type="ORF">RMAR1173_LOCUS21568</name>
</gene>
<name>A0A7S2SWB6_9STRA</name>
<sequence>MTPASEGPNPSGAAVVCTVKVAARPGADRPLQSWCRWHLQGVGFRHLFLFFDHGESAVDEGSGVPLLVPDSTHPTAVALRQEFPPSSLSVLAGKDGRLRQWQRDNCASWETLEGFVQDEVQARQSLNAETAAHLARDMGIAWLLHMDSDELFYCGEGGKVEDHFRDLDREGIDQLTYLNHEAVPEREDVGDFFQEVTLFRRHHFTVPLRPQAQACMRFWERRTNHGQYMLVYDNGKSAARVHAIAGVQSVHHWRLATDARSCTALADPRKMDLANLRKTNYPCILHYVTCGLSWLRDKYGILGEFPDAWFGGKLPIAPSFHLDARDALAQGGDVLRALYSSQVMLGPQEEDEPAAELDRQINSGVCFRVEHVSQYLRGDEAITTQWTAASLENAAVEEPPQHYQTSVPPPPPVAAAPAAAEQVPAEPGVYGFEKAWIISSAAQGFL</sequence>
<dbReference type="GO" id="GO:0030244">
    <property type="term" value="P:cellulose biosynthetic process"/>
    <property type="evidence" value="ECO:0007669"/>
    <property type="project" value="InterPro"/>
</dbReference>
<reference evidence="1" key="1">
    <citation type="submission" date="2021-01" db="EMBL/GenBank/DDBJ databases">
        <authorList>
            <person name="Corre E."/>
            <person name="Pelletier E."/>
            <person name="Niang G."/>
            <person name="Scheremetjew M."/>
            <person name="Finn R."/>
            <person name="Kale V."/>
            <person name="Holt S."/>
            <person name="Cochrane G."/>
            <person name="Meng A."/>
            <person name="Brown T."/>
            <person name="Cohen L."/>
        </authorList>
    </citation>
    <scope>NUCLEOTIDE SEQUENCE</scope>
    <source>
        <strain evidence="1">CCMP1243</strain>
    </source>
</reference>
<dbReference type="PANTHER" id="PTHR46701">
    <property type="entry name" value="GLYCOSYLTRANSFERASE-LIKE KOBITO 1"/>
    <property type="match status" value="1"/>
</dbReference>
<dbReference type="AlphaFoldDB" id="A0A7S2SWB6"/>